<accession>A0AAW0PM13</accession>
<dbReference type="Proteomes" id="UP001460270">
    <property type="component" value="Unassembled WGS sequence"/>
</dbReference>
<dbReference type="AlphaFoldDB" id="A0AAW0PM13"/>
<evidence type="ECO:0000313" key="2">
    <source>
        <dbReference type="Proteomes" id="UP001460270"/>
    </source>
</evidence>
<organism evidence="1 2">
    <name type="scientific">Mugilogobius chulae</name>
    <name type="common">yellowstripe goby</name>
    <dbReference type="NCBI Taxonomy" id="88201"/>
    <lineage>
        <taxon>Eukaryota</taxon>
        <taxon>Metazoa</taxon>
        <taxon>Chordata</taxon>
        <taxon>Craniata</taxon>
        <taxon>Vertebrata</taxon>
        <taxon>Euteleostomi</taxon>
        <taxon>Actinopterygii</taxon>
        <taxon>Neopterygii</taxon>
        <taxon>Teleostei</taxon>
        <taxon>Neoteleostei</taxon>
        <taxon>Acanthomorphata</taxon>
        <taxon>Gobiaria</taxon>
        <taxon>Gobiiformes</taxon>
        <taxon>Gobioidei</taxon>
        <taxon>Gobiidae</taxon>
        <taxon>Gobionellinae</taxon>
        <taxon>Mugilogobius</taxon>
    </lineage>
</organism>
<protein>
    <submittedName>
        <fullName evidence="1">Uncharacterized protein</fullName>
    </submittedName>
</protein>
<proteinExistence type="predicted"/>
<name>A0AAW0PM13_9GOBI</name>
<evidence type="ECO:0000313" key="1">
    <source>
        <dbReference type="EMBL" id="KAK7922327.1"/>
    </source>
</evidence>
<comment type="caution">
    <text evidence="1">The sequence shown here is derived from an EMBL/GenBank/DDBJ whole genome shotgun (WGS) entry which is preliminary data.</text>
</comment>
<reference evidence="2" key="1">
    <citation type="submission" date="2024-04" db="EMBL/GenBank/DDBJ databases">
        <title>Salinicola lusitanus LLJ914,a marine bacterium isolated from the Okinawa Trough.</title>
        <authorList>
            <person name="Li J."/>
        </authorList>
    </citation>
    <scope>NUCLEOTIDE SEQUENCE [LARGE SCALE GENOMIC DNA]</scope>
</reference>
<dbReference type="EMBL" id="JBBPFD010000006">
    <property type="protein sequence ID" value="KAK7922327.1"/>
    <property type="molecule type" value="Genomic_DNA"/>
</dbReference>
<sequence>MLAKCIPATKKSLESKAVRSLAANLLVCIHLPRTKTIHPPAQLRSRQVRHLSSSAYEMEQLIEWGRHVVDARRVNQTVVSLRPDYTPSTEIRGVTSERMQKGNEVTRYSDSCHSRYKI</sequence>
<gene>
    <name evidence="1" type="ORF">WMY93_009229</name>
</gene>
<keyword evidence="2" id="KW-1185">Reference proteome</keyword>